<dbReference type="InterPro" id="IPR036388">
    <property type="entry name" value="WH-like_DNA-bd_sf"/>
</dbReference>
<dbReference type="PROSITE" id="PS50987">
    <property type="entry name" value="HTH_ARSR_2"/>
    <property type="match status" value="1"/>
</dbReference>
<protein>
    <submittedName>
        <fullName evidence="2">ArsR family transcriptional regulator</fullName>
    </submittedName>
</protein>
<dbReference type="Proteomes" id="UP000219972">
    <property type="component" value="Unassembled WGS sequence"/>
</dbReference>
<dbReference type="SUPFAM" id="SSF46785">
    <property type="entry name" value="Winged helix' DNA-binding domain"/>
    <property type="match status" value="1"/>
</dbReference>
<feature type="domain" description="HTH arsR-type" evidence="1">
    <location>
        <begin position="1"/>
        <end position="95"/>
    </location>
</feature>
<dbReference type="Gene3D" id="1.10.10.10">
    <property type="entry name" value="Winged helix-like DNA-binding domain superfamily/Winged helix DNA-binding domain"/>
    <property type="match status" value="1"/>
</dbReference>
<gene>
    <name evidence="2" type="ORF">CO662_17835</name>
</gene>
<dbReference type="InterPro" id="IPR001845">
    <property type="entry name" value="HTH_ArsR_DNA-bd_dom"/>
</dbReference>
<proteinExistence type="predicted"/>
<dbReference type="PANTHER" id="PTHR38600:SF2">
    <property type="entry name" value="SLL0088 PROTEIN"/>
    <property type="match status" value="1"/>
</dbReference>
<comment type="caution">
    <text evidence="2">The sequence shown here is derived from an EMBL/GenBank/DDBJ whole genome shotgun (WGS) entry which is preliminary data.</text>
</comment>
<dbReference type="InterPro" id="IPR036390">
    <property type="entry name" value="WH_DNA-bd_sf"/>
</dbReference>
<dbReference type="CDD" id="cd00090">
    <property type="entry name" value="HTH_ARSR"/>
    <property type="match status" value="1"/>
</dbReference>
<dbReference type="EMBL" id="NWSL01000010">
    <property type="protein sequence ID" value="PDS50722.1"/>
    <property type="molecule type" value="Genomic_DNA"/>
</dbReference>
<dbReference type="Pfam" id="PF12840">
    <property type="entry name" value="HTH_20"/>
    <property type="match status" value="1"/>
</dbReference>
<dbReference type="PANTHER" id="PTHR38600">
    <property type="entry name" value="TRANSCRIPTIONAL REGULATORY PROTEIN"/>
    <property type="match status" value="1"/>
</dbReference>
<sequence length="118" mass="13231">MVQYPSHCLDRSFAALSDATRRGIIHQLGRADESITSLADKFQMTLTGMKKHIQVLERAGLVVTQKVGRVRTCKLGKRGLKAEADWIEAHRKLFEARFEALDEIISEMKQDGSDESAS</sequence>
<dbReference type="RefSeq" id="WP_063473810.1">
    <property type="nucleotide sequence ID" value="NZ_NWSJ01000014.1"/>
</dbReference>
<dbReference type="PRINTS" id="PR00778">
    <property type="entry name" value="HTHARSR"/>
</dbReference>
<evidence type="ECO:0000313" key="3">
    <source>
        <dbReference type="Proteomes" id="UP000219972"/>
    </source>
</evidence>
<name>A0ABX4J7D2_9HYPH</name>
<accession>A0ABX4J7D2</accession>
<keyword evidence="3" id="KW-1185">Reference proteome</keyword>
<dbReference type="SMART" id="SM00418">
    <property type="entry name" value="HTH_ARSR"/>
    <property type="match status" value="1"/>
</dbReference>
<evidence type="ECO:0000313" key="2">
    <source>
        <dbReference type="EMBL" id="PDS50722.1"/>
    </source>
</evidence>
<dbReference type="InterPro" id="IPR011991">
    <property type="entry name" value="ArsR-like_HTH"/>
</dbReference>
<evidence type="ECO:0000259" key="1">
    <source>
        <dbReference type="PROSITE" id="PS50987"/>
    </source>
</evidence>
<reference evidence="2 3" key="1">
    <citation type="submission" date="2017-09" db="EMBL/GenBank/DDBJ databases">
        <title>Comparative genomics of rhizobia isolated from Phaseolus vulgaris in China.</title>
        <authorList>
            <person name="Tong W."/>
        </authorList>
    </citation>
    <scope>NUCLEOTIDE SEQUENCE [LARGE SCALE GENOMIC DNA]</scope>
    <source>
        <strain evidence="2 3">Y27</strain>
    </source>
</reference>
<organism evidence="2 3">
    <name type="scientific">Rhizobium anhuiense</name>
    <dbReference type="NCBI Taxonomy" id="1184720"/>
    <lineage>
        <taxon>Bacteria</taxon>
        <taxon>Pseudomonadati</taxon>
        <taxon>Pseudomonadota</taxon>
        <taxon>Alphaproteobacteria</taxon>
        <taxon>Hyphomicrobiales</taxon>
        <taxon>Rhizobiaceae</taxon>
        <taxon>Rhizobium/Agrobacterium group</taxon>
        <taxon>Rhizobium</taxon>
    </lineage>
</organism>